<reference evidence="1 2" key="1">
    <citation type="submission" date="2016-04" db="EMBL/GenBank/DDBJ databases">
        <title>A degradative enzymes factory behind the ericoid mycorrhizal symbiosis.</title>
        <authorList>
            <consortium name="DOE Joint Genome Institute"/>
            <person name="Martino E."/>
            <person name="Morin E."/>
            <person name="Grelet G."/>
            <person name="Kuo A."/>
            <person name="Kohler A."/>
            <person name="Daghino S."/>
            <person name="Barry K."/>
            <person name="Choi C."/>
            <person name="Cichocki N."/>
            <person name="Clum A."/>
            <person name="Copeland A."/>
            <person name="Hainaut M."/>
            <person name="Haridas S."/>
            <person name="Labutti K."/>
            <person name="Lindquist E."/>
            <person name="Lipzen A."/>
            <person name="Khouja H.-R."/>
            <person name="Murat C."/>
            <person name="Ohm R."/>
            <person name="Olson A."/>
            <person name="Spatafora J."/>
            <person name="Veneault-Fourrey C."/>
            <person name="Henrissat B."/>
            <person name="Grigoriev I."/>
            <person name="Martin F."/>
            <person name="Perotto S."/>
        </authorList>
    </citation>
    <scope>NUCLEOTIDE SEQUENCE [LARGE SCALE GENOMIC DNA]</scope>
    <source>
        <strain evidence="1 2">F</strain>
    </source>
</reference>
<evidence type="ECO:0000313" key="1">
    <source>
        <dbReference type="EMBL" id="PMD44171.1"/>
    </source>
</evidence>
<evidence type="ECO:0000313" key="2">
    <source>
        <dbReference type="Proteomes" id="UP000235786"/>
    </source>
</evidence>
<dbReference type="AlphaFoldDB" id="A0A2J6S080"/>
<gene>
    <name evidence="1" type="ORF">L207DRAFT_579124</name>
</gene>
<keyword evidence="2" id="KW-1185">Reference proteome</keyword>
<protein>
    <submittedName>
        <fullName evidence="1">Uncharacterized protein</fullName>
    </submittedName>
</protein>
<name>A0A2J6S080_HYAVF</name>
<sequence length="150" mass="16232">MNDTREPPWLQLRAVLQLQSSNTRLPSGGSGSAWAGVQQVAAALLFLTTSHIPALTKARGRENWPRLAGGSAPAPIPRAGEQRKVLASADPDQIQPDADLLIAENGDRWEILELLPTERTALIQLPTPTAYRTPLLPSQILAFVKLDRGS</sequence>
<proteinExistence type="predicted"/>
<accession>A0A2J6S080</accession>
<dbReference type="EMBL" id="KZ613941">
    <property type="protein sequence ID" value="PMD44171.1"/>
    <property type="molecule type" value="Genomic_DNA"/>
</dbReference>
<organism evidence="1 2">
    <name type="scientific">Hyaloscypha variabilis (strain UAMH 11265 / GT02V1 / F)</name>
    <name type="common">Meliniomyces variabilis</name>
    <dbReference type="NCBI Taxonomy" id="1149755"/>
    <lineage>
        <taxon>Eukaryota</taxon>
        <taxon>Fungi</taxon>
        <taxon>Dikarya</taxon>
        <taxon>Ascomycota</taxon>
        <taxon>Pezizomycotina</taxon>
        <taxon>Leotiomycetes</taxon>
        <taxon>Helotiales</taxon>
        <taxon>Hyaloscyphaceae</taxon>
        <taxon>Hyaloscypha</taxon>
        <taxon>Hyaloscypha variabilis</taxon>
    </lineage>
</organism>
<dbReference type="Proteomes" id="UP000235786">
    <property type="component" value="Unassembled WGS sequence"/>
</dbReference>